<dbReference type="Gene3D" id="3.30.1460.40">
    <property type="entry name" value="[NiFe]-hydrogenase assembly chaperone, HybE"/>
    <property type="match status" value="1"/>
</dbReference>
<keyword evidence="3" id="KW-1185">Reference proteome</keyword>
<gene>
    <name evidence="2" type="ORF">B0F88_12332</name>
</gene>
<reference evidence="2 3" key="1">
    <citation type="submission" date="2018-02" db="EMBL/GenBank/DDBJ databases">
        <title>Subsurface microbial communities from deep shales in Ohio and West Virginia, USA.</title>
        <authorList>
            <person name="Wrighton K."/>
        </authorList>
    </citation>
    <scope>NUCLEOTIDE SEQUENCE [LARGE SCALE GENOMIC DNA]</scope>
    <source>
        <strain evidence="2 3">OWC-G53F</strain>
    </source>
</reference>
<proteinExistence type="inferred from homology"/>
<evidence type="ECO:0000313" key="3">
    <source>
        <dbReference type="Proteomes" id="UP000238071"/>
    </source>
</evidence>
<sequence length="155" mass="17433">MIWQNSEQIRHTLETTFNEILDKRMRELPVVNFALSVQAVGFSRFGEDWLGVLITPWFMNLMLLPGADSTWREQQPGIKIDKHFPYGAFEFTLGREAQIGIYALCSLFSPMFQFENQAAALAAAESALQGLLAETAPRAVSRRDLLRGAIGKGNR</sequence>
<protein>
    <submittedName>
        <fullName evidence="2">[NiFe] hydrogenase assembly HybE family chaperone</fullName>
    </submittedName>
</protein>
<dbReference type="AlphaFoldDB" id="A0A2S6GIB4"/>
<dbReference type="OrthoDB" id="7060130at2"/>
<dbReference type="Proteomes" id="UP000238071">
    <property type="component" value="Unassembled WGS sequence"/>
</dbReference>
<comment type="similarity">
    <text evidence="1">Belongs to the HupJ family.</text>
</comment>
<dbReference type="EMBL" id="PTIY01000023">
    <property type="protein sequence ID" value="PPK64955.1"/>
    <property type="molecule type" value="Genomic_DNA"/>
</dbReference>
<name>A0A2S6GIB4_9GAMM</name>
<dbReference type="InterPro" id="IPR038530">
    <property type="entry name" value="NiFe-hyd_HybE_sf"/>
</dbReference>
<dbReference type="NCBIfam" id="TIGR03993">
    <property type="entry name" value="hydrog_HybE"/>
    <property type="match status" value="1"/>
</dbReference>
<dbReference type="Pfam" id="PF11939">
    <property type="entry name" value="NiFe-hyd_HybE"/>
    <property type="match status" value="1"/>
</dbReference>
<evidence type="ECO:0000313" key="2">
    <source>
        <dbReference type="EMBL" id="PPK64955.1"/>
    </source>
</evidence>
<dbReference type="RefSeq" id="WP_104425307.1">
    <property type="nucleotide sequence ID" value="NZ_PTIY01000023.1"/>
</dbReference>
<comment type="caution">
    <text evidence="2">The sequence shown here is derived from an EMBL/GenBank/DDBJ whole genome shotgun (WGS) entry which is preliminary data.</text>
</comment>
<dbReference type="InterPro" id="IPR023994">
    <property type="entry name" value="NiFe-hyd_HybE"/>
</dbReference>
<accession>A0A2S6GIB4</accession>
<organism evidence="2 3">
    <name type="scientific">Methylobacter tundripaludum</name>
    <dbReference type="NCBI Taxonomy" id="173365"/>
    <lineage>
        <taxon>Bacteria</taxon>
        <taxon>Pseudomonadati</taxon>
        <taxon>Pseudomonadota</taxon>
        <taxon>Gammaproteobacteria</taxon>
        <taxon>Methylococcales</taxon>
        <taxon>Methylococcaceae</taxon>
        <taxon>Methylobacter</taxon>
    </lineage>
</organism>
<evidence type="ECO:0000256" key="1">
    <source>
        <dbReference type="ARBA" id="ARBA00006532"/>
    </source>
</evidence>